<evidence type="ECO:0000313" key="2">
    <source>
        <dbReference type="EMBL" id="EMD88756.1"/>
    </source>
</evidence>
<feature type="compositionally biased region" description="Basic and acidic residues" evidence="1">
    <location>
        <begin position="248"/>
        <end position="257"/>
    </location>
</feature>
<sequence>MGISLKIKIPVGSRRRPSKTSTGQKPPGEGSSRKHANDHRGGGPQSPCPSHKPEPRPRLCIAQPTPYNYNTVERRPSTVLLDPHVATHTITTPTPSSHRHRRRSSISIHSPPRSSHGYVETRRHRRRSSQTSTPRSPVSPLGTSHFEYPSPWSRPRLTIQRDEYGFSIRTPSTPAGQANEYGMSALAPVNSDEYSYFAPQVSSARKEEEGEGKSVWTEDDLRGYYSYGVGSVGAAAGMGEQPGRSGQPRRESRVRFA</sequence>
<dbReference type="HOGENOM" id="CLU_094643_0_0_1"/>
<dbReference type="AlphaFoldDB" id="M2U4V5"/>
<reference evidence="3" key="2">
    <citation type="journal article" date="2013" name="PLoS Genet.">
        <title>Comparative genome structure, secondary metabolite, and effector coding capacity across Cochliobolus pathogens.</title>
        <authorList>
            <person name="Condon B.J."/>
            <person name="Leng Y."/>
            <person name="Wu D."/>
            <person name="Bushley K.E."/>
            <person name="Ohm R.A."/>
            <person name="Otillar R."/>
            <person name="Martin J."/>
            <person name="Schackwitz W."/>
            <person name="Grimwood J."/>
            <person name="MohdZainudin N."/>
            <person name="Xue C."/>
            <person name="Wang R."/>
            <person name="Manning V.A."/>
            <person name="Dhillon B."/>
            <person name="Tu Z.J."/>
            <person name="Steffenson B.J."/>
            <person name="Salamov A."/>
            <person name="Sun H."/>
            <person name="Lowry S."/>
            <person name="LaButti K."/>
            <person name="Han J."/>
            <person name="Copeland A."/>
            <person name="Lindquist E."/>
            <person name="Barry K."/>
            <person name="Schmutz J."/>
            <person name="Baker S.E."/>
            <person name="Ciuffetti L.M."/>
            <person name="Grigoriev I.V."/>
            <person name="Zhong S."/>
            <person name="Turgeon B.G."/>
        </authorList>
    </citation>
    <scope>NUCLEOTIDE SEQUENCE [LARGE SCALE GENOMIC DNA]</scope>
    <source>
        <strain evidence="3">C5 / ATCC 48332 / race O</strain>
    </source>
</reference>
<feature type="region of interest" description="Disordered" evidence="1">
    <location>
        <begin position="1"/>
        <end position="75"/>
    </location>
</feature>
<protein>
    <submittedName>
        <fullName evidence="2">Uncharacterized protein</fullName>
    </submittedName>
</protein>
<organism evidence="2 3">
    <name type="scientific">Cochliobolus heterostrophus (strain C5 / ATCC 48332 / race O)</name>
    <name type="common">Southern corn leaf blight fungus</name>
    <name type="synonym">Bipolaris maydis</name>
    <dbReference type="NCBI Taxonomy" id="701091"/>
    <lineage>
        <taxon>Eukaryota</taxon>
        <taxon>Fungi</taxon>
        <taxon>Dikarya</taxon>
        <taxon>Ascomycota</taxon>
        <taxon>Pezizomycotina</taxon>
        <taxon>Dothideomycetes</taxon>
        <taxon>Pleosporomycetidae</taxon>
        <taxon>Pleosporales</taxon>
        <taxon>Pleosporineae</taxon>
        <taxon>Pleosporaceae</taxon>
        <taxon>Bipolaris</taxon>
    </lineage>
</organism>
<feature type="compositionally biased region" description="Low complexity" evidence="1">
    <location>
        <begin position="129"/>
        <end position="140"/>
    </location>
</feature>
<dbReference type="OrthoDB" id="3695247at2759"/>
<feature type="compositionally biased region" description="Low complexity" evidence="1">
    <location>
        <begin position="105"/>
        <end position="116"/>
    </location>
</feature>
<evidence type="ECO:0000313" key="3">
    <source>
        <dbReference type="Proteomes" id="UP000016936"/>
    </source>
</evidence>
<dbReference type="EMBL" id="KB445580">
    <property type="protein sequence ID" value="EMD88756.1"/>
    <property type="molecule type" value="Genomic_DNA"/>
</dbReference>
<reference evidence="2 3" key="1">
    <citation type="journal article" date="2012" name="PLoS Pathog.">
        <title>Diverse lifestyles and strategies of plant pathogenesis encoded in the genomes of eighteen Dothideomycetes fungi.</title>
        <authorList>
            <person name="Ohm R.A."/>
            <person name="Feau N."/>
            <person name="Henrissat B."/>
            <person name="Schoch C.L."/>
            <person name="Horwitz B.A."/>
            <person name="Barry K.W."/>
            <person name="Condon B.J."/>
            <person name="Copeland A.C."/>
            <person name="Dhillon B."/>
            <person name="Glaser F."/>
            <person name="Hesse C.N."/>
            <person name="Kosti I."/>
            <person name="LaButti K."/>
            <person name="Lindquist E.A."/>
            <person name="Lucas S."/>
            <person name="Salamov A.A."/>
            <person name="Bradshaw R.E."/>
            <person name="Ciuffetti L."/>
            <person name="Hamelin R.C."/>
            <person name="Kema G.H.J."/>
            <person name="Lawrence C."/>
            <person name="Scott J.A."/>
            <person name="Spatafora J.W."/>
            <person name="Turgeon B.G."/>
            <person name="de Wit P.J.G.M."/>
            <person name="Zhong S."/>
            <person name="Goodwin S.B."/>
            <person name="Grigoriev I.V."/>
        </authorList>
    </citation>
    <scope>NUCLEOTIDE SEQUENCE [LARGE SCALE GENOMIC DNA]</scope>
    <source>
        <strain evidence="3">C5 / ATCC 48332 / race O</strain>
    </source>
</reference>
<proteinExistence type="predicted"/>
<dbReference type="Proteomes" id="UP000016936">
    <property type="component" value="Unassembled WGS sequence"/>
</dbReference>
<feature type="region of interest" description="Disordered" evidence="1">
    <location>
        <begin position="87"/>
        <end position="153"/>
    </location>
</feature>
<gene>
    <name evidence="2" type="ORF">COCHEDRAFT_1032911</name>
</gene>
<dbReference type="OMA" id="QANEYGM"/>
<evidence type="ECO:0000256" key="1">
    <source>
        <dbReference type="SAM" id="MobiDB-lite"/>
    </source>
</evidence>
<accession>M2U4V5</accession>
<name>M2U4V5_COCH5</name>
<keyword evidence="3" id="KW-1185">Reference proteome</keyword>
<feature type="region of interest" description="Disordered" evidence="1">
    <location>
        <begin position="232"/>
        <end position="257"/>
    </location>
</feature>
<feature type="compositionally biased region" description="Low complexity" evidence="1">
    <location>
        <begin position="87"/>
        <end position="96"/>
    </location>
</feature>